<dbReference type="AlphaFoldDB" id="A0A0A1DPK1"/>
<dbReference type="GeneID" id="96609646"/>
<dbReference type="OrthoDB" id="3788795at2"/>
<feature type="region of interest" description="Disordered" evidence="3">
    <location>
        <begin position="255"/>
        <end position="281"/>
    </location>
</feature>
<evidence type="ECO:0000256" key="4">
    <source>
        <dbReference type="SAM" id="Phobius"/>
    </source>
</evidence>
<dbReference type="EMBL" id="CP009896">
    <property type="protein sequence ID" value="AIY17330.1"/>
    <property type="molecule type" value="Genomic_DNA"/>
</dbReference>
<gene>
    <name evidence="5" type="ORF">KR76_12240</name>
</gene>
<evidence type="ECO:0000256" key="3">
    <source>
        <dbReference type="SAM" id="MobiDB-lite"/>
    </source>
</evidence>
<dbReference type="PANTHER" id="PTHR37042">
    <property type="entry name" value="OUTER MEMBRANE PROTEIN RV1973"/>
    <property type="match status" value="1"/>
</dbReference>
<reference evidence="5 6" key="1">
    <citation type="journal article" date="2015" name="Genome Announc.">
        <title>Complete Genome Sequence of Steroid-Transforming Nocardioides simplex VKM Ac-2033D.</title>
        <authorList>
            <person name="Shtratnikova V.Y."/>
            <person name="Schelkunov M.I."/>
            <person name="Pekov Y.A."/>
            <person name="Fokina V.V."/>
            <person name="Logacheva M.D."/>
            <person name="Sokolov S.L."/>
            <person name="Bragin E.Y."/>
            <person name="Ashapkin V.V."/>
            <person name="Donova M.V."/>
        </authorList>
    </citation>
    <scope>NUCLEOTIDE SEQUENCE [LARGE SCALE GENOMIC DNA]</scope>
    <source>
        <strain evidence="5 6">VKM Ac-2033D</strain>
    </source>
</reference>
<evidence type="ECO:0000256" key="2">
    <source>
        <dbReference type="ARBA" id="ARBA00023136"/>
    </source>
</evidence>
<dbReference type="GO" id="GO:0016020">
    <property type="term" value="C:membrane"/>
    <property type="evidence" value="ECO:0007669"/>
    <property type="project" value="UniProtKB-SubCell"/>
</dbReference>
<organism evidence="5 6">
    <name type="scientific">Nocardioides simplex</name>
    <name type="common">Arthrobacter simplex</name>
    <dbReference type="NCBI Taxonomy" id="2045"/>
    <lineage>
        <taxon>Bacteria</taxon>
        <taxon>Bacillati</taxon>
        <taxon>Actinomycetota</taxon>
        <taxon>Actinomycetes</taxon>
        <taxon>Propionibacteriales</taxon>
        <taxon>Nocardioidaceae</taxon>
        <taxon>Pimelobacter</taxon>
    </lineage>
</organism>
<feature type="region of interest" description="Disordered" evidence="3">
    <location>
        <begin position="1"/>
        <end position="71"/>
    </location>
</feature>
<dbReference type="HOGENOM" id="CLU_989842_0_0_11"/>
<feature type="compositionally biased region" description="Low complexity" evidence="3">
    <location>
        <begin position="38"/>
        <end position="54"/>
    </location>
</feature>
<keyword evidence="6" id="KW-1185">Reference proteome</keyword>
<dbReference type="Proteomes" id="UP000030300">
    <property type="component" value="Chromosome"/>
</dbReference>
<evidence type="ECO:0000313" key="6">
    <source>
        <dbReference type="Proteomes" id="UP000030300"/>
    </source>
</evidence>
<dbReference type="STRING" id="2045.KR76_12240"/>
<feature type="transmembrane region" description="Helical" evidence="4">
    <location>
        <begin position="79"/>
        <end position="100"/>
    </location>
</feature>
<protein>
    <submittedName>
        <fullName evidence="5">Uncharacterized protein</fullName>
    </submittedName>
</protein>
<proteinExistence type="predicted"/>
<keyword evidence="4" id="KW-0812">Transmembrane</keyword>
<comment type="subcellular location">
    <subcellularLocation>
        <location evidence="1">Membrane</location>
    </subcellularLocation>
</comment>
<accession>A0A0A1DPK1</accession>
<dbReference type="KEGG" id="psim:KR76_12240"/>
<keyword evidence="2 4" id="KW-0472">Membrane</keyword>
<sequence length="281" mass="29637">MSRPTPRRPASSRGQTPRPRKIAGQAPGVPRPADDAAAESAEPAESAESAEPAPAEKPAPTPPTGDRPGVLARPKTTRVLIATLVLVTLALVAEFAVLALDKLGDDDKDATAADGTTSLSVPKGRPVVAATLQTRDGVEAAAKAAQEIVAVDFKKYDDEVANAAKLMTARFEKQYRETAVEIKEQVVGQQTVVQASVVAQGVVRASRTRLEALIFLNQVVERTREGKKETVVTPFKVLVTMVHTDHGWLVDKLDTDASDGAAQPGATAPAESPSVNEDKTN</sequence>
<keyword evidence="4" id="KW-1133">Transmembrane helix</keyword>
<dbReference type="PANTHER" id="PTHR37042:SF4">
    <property type="entry name" value="OUTER MEMBRANE PROTEIN RV1973"/>
    <property type="match status" value="1"/>
</dbReference>
<name>A0A0A1DPK1_NOCSI</name>
<feature type="compositionally biased region" description="Low complexity" evidence="3">
    <location>
        <begin position="1"/>
        <end position="13"/>
    </location>
</feature>
<feature type="compositionally biased region" description="Pro residues" evidence="3">
    <location>
        <begin position="55"/>
        <end position="65"/>
    </location>
</feature>
<evidence type="ECO:0000256" key="1">
    <source>
        <dbReference type="ARBA" id="ARBA00004370"/>
    </source>
</evidence>
<dbReference type="RefSeq" id="WP_038678605.1">
    <property type="nucleotide sequence ID" value="NZ_BJMC01000008.1"/>
</dbReference>
<evidence type="ECO:0000313" key="5">
    <source>
        <dbReference type="EMBL" id="AIY17330.1"/>
    </source>
</evidence>